<organism evidence="5 6">
    <name type="scientific">Endozoicomonas montiporae CL-33</name>
    <dbReference type="NCBI Taxonomy" id="570277"/>
    <lineage>
        <taxon>Bacteria</taxon>
        <taxon>Pseudomonadati</taxon>
        <taxon>Pseudomonadota</taxon>
        <taxon>Gammaproteobacteria</taxon>
        <taxon>Oceanospirillales</taxon>
        <taxon>Endozoicomonadaceae</taxon>
        <taxon>Endozoicomonas</taxon>
    </lineage>
</organism>
<dbReference type="KEGG" id="emp:EZMO1_2271"/>
<evidence type="ECO:0000256" key="2">
    <source>
        <dbReference type="ARBA" id="ARBA00007703"/>
    </source>
</evidence>
<dbReference type="PATRIC" id="fig|570277.3.peg.2442"/>
<sequence>MSSFQQAPAMANPYKQSVIATIHQDLDLYNDLHGLLEQQQAFILNRDHQGLAESAKAITSVMLNARENRAKRSQAMQQIGLINSRSGMESFLEQLVATEKQEVTEDWQELMELVEECKAINQINDQALKLQNEAAEKILSQLPVQGSNSKTYSSTGVEQPSSRSILNTQA</sequence>
<comment type="similarity">
    <text evidence="2">Belongs to the FlgN family.</text>
</comment>
<evidence type="ECO:0000313" key="6">
    <source>
        <dbReference type="Proteomes" id="UP000071065"/>
    </source>
</evidence>
<reference evidence="5 6" key="1">
    <citation type="journal article" date="2016" name="Front. Microbiol.">
        <title>Genomic Insight into the Host-Endosymbiont Relationship of Endozoicomonas montiporae CL-33(T) with its Coral Host.</title>
        <authorList>
            <person name="Ding J.-Y."/>
            <person name="Shiu J.-H."/>
            <person name="Chen W.-M."/>
            <person name="Chiang Y.-R."/>
            <person name="Tang S.-L."/>
        </authorList>
    </citation>
    <scope>NUCLEOTIDE SEQUENCE [LARGE SCALE GENOMIC DNA]</scope>
    <source>
        <strain evidence="5 6">CL-33</strain>
    </source>
</reference>
<dbReference type="EMBL" id="CP013251">
    <property type="protein sequence ID" value="AMO56371.1"/>
    <property type="molecule type" value="Genomic_DNA"/>
</dbReference>
<proteinExistence type="inferred from homology"/>
<keyword evidence="5" id="KW-0966">Cell projection</keyword>
<name>A0A142BC95_9GAMM</name>
<dbReference type="Pfam" id="PF05130">
    <property type="entry name" value="FlgN"/>
    <property type="match status" value="1"/>
</dbReference>
<dbReference type="GO" id="GO:0044780">
    <property type="term" value="P:bacterial-type flagellum assembly"/>
    <property type="evidence" value="ECO:0007669"/>
    <property type="project" value="InterPro"/>
</dbReference>
<comment type="function">
    <text evidence="1">Required for the efficient initiation of filament assembly.</text>
</comment>
<evidence type="ECO:0000256" key="3">
    <source>
        <dbReference type="ARBA" id="ARBA00022795"/>
    </source>
</evidence>
<protein>
    <submittedName>
        <fullName evidence="5">Flagellar biosynthesis protein FlgN</fullName>
    </submittedName>
</protein>
<keyword evidence="3" id="KW-1005">Bacterial flagellum biogenesis</keyword>
<dbReference type="SUPFAM" id="SSF140566">
    <property type="entry name" value="FlgN-like"/>
    <property type="match status" value="1"/>
</dbReference>
<gene>
    <name evidence="5" type="primary">flgN</name>
    <name evidence="5" type="ORF">EZMO1_2271</name>
</gene>
<accession>A0A142BC95</accession>
<dbReference type="STRING" id="570277.EZMO1_2271"/>
<evidence type="ECO:0000313" key="5">
    <source>
        <dbReference type="EMBL" id="AMO56371.1"/>
    </source>
</evidence>
<evidence type="ECO:0000256" key="1">
    <source>
        <dbReference type="ARBA" id="ARBA00002397"/>
    </source>
</evidence>
<evidence type="ECO:0000256" key="4">
    <source>
        <dbReference type="SAM" id="MobiDB-lite"/>
    </source>
</evidence>
<dbReference type="OrthoDB" id="5734604at2"/>
<dbReference type="InterPro" id="IPR007809">
    <property type="entry name" value="FlgN-like"/>
</dbReference>
<dbReference type="Gene3D" id="1.20.58.300">
    <property type="entry name" value="FlgN-like"/>
    <property type="match status" value="1"/>
</dbReference>
<feature type="region of interest" description="Disordered" evidence="4">
    <location>
        <begin position="148"/>
        <end position="170"/>
    </location>
</feature>
<dbReference type="Proteomes" id="UP000071065">
    <property type="component" value="Chromosome"/>
</dbReference>
<keyword evidence="5" id="KW-0282">Flagellum</keyword>
<dbReference type="AlphaFoldDB" id="A0A142BC95"/>
<dbReference type="InterPro" id="IPR036679">
    <property type="entry name" value="FlgN-like_sf"/>
</dbReference>
<keyword evidence="5" id="KW-0969">Cilium</keyword>